<dbReference type="PROSITE" id="PS51257">
    <property type="entry name" value="PROKAR_LIPOPROTEIN"/>
    <property type="match status" value="1"/>
</dbReference>
<dbReference type="Proteomes" id="UP000215002">
    <property type="component" value="Chromosome"/>
</dbReference>
<keyword evidence="1" id="KW-0732">Signal</keyword>
<accession>A0A223NX48</accession>
<protein>
    <recommendedName>
        <fullName evidence="4">PE-PGRS family protein</fullName>
    </recommendedName>
</protein>
<dbReference type="KEGG" id="muc:MuYL_2279"/>
<evidence type="ECO:0000313" key="2">
    <source>
        <dbReference type="EMBL" id="ASU34168.1"/>
    </source>
</evidence>
<proteinExistence type="predicted"/>
<evidence type="ECO:0000256" key="1">
    <source>
        <dbReference type="SAM" id="SignalP"/>
    </source>
</evidence>
<evidence type="ECO:0000313" key="3">
    <source>
        <dbReference type="Proteomes" id="UP000215002"/>
    </source>
</evidence>
<gene>
    <name evidence="2" type="ORF">MuYL_2279</name>
</gene>
<feature type="signal peptide" evidence="1">
    <location>
        <begin position="1"/>
        <end position="27"/>
    </location>
</feature>
<dbReference type="AlphaFoldDB" id="A0A223NX48"/>
<organism evidence="2 3">
    <name type="scientific">Mucilaginibacter xinganensis</name>
    <dbReference type="NCBI Taxonomy" id="1234841"/>
    <lineage>
        <taxon>Bacteria</taxon>
        <taxon>Pseudomonadati</taxon>
        <taxon>Bacteroidota</taxon>
        <taxon>Sphingobacteriia</taxon>
        <taxon>Sphingobacteriales</taxon>
        <taxon>Sphingobacteriaceae</taxon>
        <taxon>Mucilaginibacter</taxon>
    </lineage>
</organism>
<evidence type="ECO:0008006" key="4">
    <source>
        <dbReference type="Google" id="ProtNLM"/>
    </source>
</evidence>
<name>A0A223NX48_9SPHI</name>
<reference evidence="2 3" key="1">
    <citation type="submission" date="2017-08" db="EMBL/GenBank/DDBJ databases">
        <title>Complete genome sequence of Mucilaginibacter sp. strain BJC16-A31.</title>
        <authorList>
            <consortium name="Henan University of Science and Technology"/>
            <person name="You X."/>
        </authorList>
    </citation>
    <scope>NUCLEOTIDE SEQUENCE [LARGE SCALE GENOMIC DNA]</scope>
    <source>
        <strain evidence="2 3">BJC16-A31</strain>
    </source>
</reference>
<dbReference type="RefSeq" id="WP_094570553.1">
    <property type="nucleotide sequence ID" value="NZ_CP022743.1"/>
</dbReference>
<sequence length="328" mass="35455">MKYFKTGLLCFLIFAVLSCKKSGTAIAPLKDSTGTVPPVTVSFPKTTYDPSALDTTTQFNPIPVVNNLSRKDLLEISGVAASRLNPGILYIHNDSGNLNQIYLTDGSGADRGTITLTPVGNRDWEDIAVGPGPVAGVNYIYVGDIGDNRSVYSSVFVYRFPEPDLKGAASPYIAAISNVDIIELKYPTGPCNAETLMVDPLTKDIYIASKSSNLSQIFVARYPQSITSATVMTPVVQLFFNKATSGDISADGSEILLRSNELIWYWKLASGVTVSAGLLTQPQRAPYFNNEPQGEGICFAADGSGYYTSTEIRDHPGKLATISFYKRK</sequence>
<dbReference type="OrthoDB" id="9798438at2"/>
<feature type="chain" id="PRO_5013098560" description="PE-PGRS family protein" evidence="1">
    <location>
        <begin position="28"/>
        <end position="328"/>
    </location>
</feature>
<dbReference type="EMBL" id="CP022743">
    <property type="protein sequence ID" value="ASU34168.1"/>
    <property type="molecule type" value="Genomic_DNA"/>
</dbReference>
<keyword evidence="3" id="KW-1185">Reference proteome</keyword>